<proteinExistence type="predicted"/>
<reference evidence="3" key="1">
    <citation type="submission" date="2024-07" db="EMBL/GenBank/DDBJ databases">
        <title>Two chromosome-level genome assemblies of Korean endemic species Abeliophyllum distichum and Forsythia ovata (Oleaceae).</title>
        <authorList>
            <person name="Jang H."/>
        </authorList>
    </citation>
    <scope>NUCLEOTIDE SEQUENCE [LARGE SCALE GENOMIC DNA]</scope>
</reference>
<gene>
    <name evidence="2" type="ORF">Adt_34880</name>
</gene>
<evidence type="ECO:0000313" key="3">
    <source>
        <dbReference type="Proteomes" id="UP001604336"/>
    </source>
</evidence>
<dbReference type="SMART" id="SM00856">
    <property type="entry name" value="PMEI"/>
    <property type="match status" value="1"/>
</dbReference>
<dbReference type="Gene3D" id="1.20.140.40">
    <property type="entry name" value="Invertase/pectin methylesterase inhibitor family protein"/>
    <property type="match status" value="1"/>
</dbReference>
<dbReference type="NCBIfam" id="TIGR01614">
    <property type="entry name" value="PME_inhib"/>
    <property type="match status" value="1"/>
</dbReference>
<dbReference type="InterPro" id="IPR035513">
    <property type="entry name" value="Invertase/methylesterase_inhib"/>
</dbReference>
<dbReference type="Proteomes" id="UP001604336">
    <property type="component" value="Unassembled WGS sequence"/>
</dbReference>
<dbReference type="Pfam" id="PF04043">
    <property type="entry name" value="PMEI"/>
    <property type="match status" value="1"/>
</dbReference>
<dbReference type="EMBL" id="JBFOLK010000010">
    <property type="protein sequence ID" value="KAL2481914.1"/>
    <property type="molecule type" value="Genomic_DNA"/>
</dbReference>
<name>A0ABD1R3Y5_9LAMI</name>
<dbReference type="SUPFAM" id="SSF101148">
    <property type="entry name" value="Plant invertase/pectin methylesterase inhibitor"/>
    <property type="match status" value="1"/>
</dbReference>
<dbReference type="CDD" id="cd15798">
    <property type="entry name" value="PMEI-like_3"/>
    <property type="match status" value="1"/>
</dbReference>
<evidence type="ECO:0000259" key="1">
    <source>
        <dbReference type="SMART" id="SM00856"/>
    </source>
</evidence>
<accession>A0ABD1R3Y5</accession>
<organism evidence="2 3">
    <name type="scientific">Abeliophyllum distichum</name>
    <dbReference type="NCBI Taxonomy" id="126358"/>
    <lineage>
        <taxon>Eukaryota</taxon>
        <taxon>Viridiplantae</taxon>
        <taxon>Streptophyta</taxon>
        <taxon>Embryophyta</taxon>
        <taxon>Tracheophyta</taxon>
        <taxon>Spermatophyta</taxon>
        <taxon>Magnoliopsida</taxon>
        <taxon>eudicotyledons</taxon>
        <taxon>Gunneridae</taxon>
        <taxon>Pentapetalae</taxon>
        <taxon>asterids</taxon>
        <taxon>lamiids</taxon>
        <taxon>Lamiales</taxon>
        <taxon>Oleaceae</taxon>
        <taxon>Forsythieae</taxon>
        <taxon>Abeliophyllum</taxon>
    </lineage>
</organism>
<dbReference type="AlphaFoldDB" id="A0ABD1R3Y5"/>
<evidence type="ECO:0000313" key="2">
    <source>
        <dbReference type="EMBL" id="KAL2481914.1"/>
    </source>
</evidence>
<comment type="caution">
    <text evidence="2">The sequence shown here is derived from an EMBL/GenBank/DDBJ whole genome shotgun (WGS) entry which is preliminary data.</text>
</comment>
<keyword evidence="3" id="KW-1185">Reference proteome</keyword>
<sequence>MSSVSWSAKNTHEEEIRAQCGFTRHPSLCVETLTESGSRNKADFMSVLVNKTIYECKLPVSNFERLGVHFVSLEAQHTRMAMDYCHELIEMSVKRLNQALDALKESPRKHKQDIQTWLSAVLTFSRNLQG</sequence>
<dbReference type="InterPro" id="IPR006501">
    <property type="entry name" value="Pectinesterase_inhib_dom"/>
</dbReference>
<protein>
    <submittedName>
        <fullName evidence="2">Pectinesterase/pectinesterase inhibitor 54</fullName>
    </submittedName>
</protein>
<feature type="domain" description="Pectinesterase inhibitor" evidence="1">
    <location>
        <begin position="11"/>
        <end position="130"/>
    </location>
</feature>